<name>A0AAW5BTE6_9FIRM</name>
<organism evidence="2 3">
    <name type="scientific">Enterocloster aldenensis</name>
    <dbReference type="NCBI Taxonomy" id="358742"/>
    <lineage>
        <taxon>Bacteria</taxon>
        <taxon>Bacillati</taxon>
        <taxon>Bacillota</taxon>
        <taxon>Clostridia</taxon>
        <taxon>Lachnospirales</taxon>
        <taxon>Lachnospiraceae</taxon>
        <taxon>Enterocloster</taxon>
    </lineage>
</organism>
<protein>
    <submittedName>
        <fullName evidence="2">Zinc ribbon domain-containing protein</fullName>
    </submittedName>
</protein>
<evidence type="ECO:0000259" key="1">
    <source>
        <dbReference type="Pfam" id="PF12773"/>
    </source>
</evidence>
<evidence type="ECO:0000313" key="2">
    <source>
        <dbReference type="EMBL" id="MCG4747470.1"/>
    </source>
</evidence>
<proteinExistence type="predicted"/>
<dbReference type="EMBL" id="JAKNGE010000025">
    <property type="protein sequence ID" value="MCG4747470.1"/>
    <property type="molecule type" value="Genomic_DNA"/>
</dbReference>
<dbReference type="Pfam" id="PF12773">
    <property type="entry name" value="DZR"/>
    <property type="match status" value="1"/>
</dbReference>
<evidence type="ECO:0000313" key="3">
    <source>
        <dbReference type="Proteomes" id="UP001299608"/>
    </source>
</evidence>
<dbReference type="RefSeq" id="WP_227809648.1">
    <property type="nucleotide sequence ID" value="NZ_JAKNGE010000025.1"/>
</dbReference>
<feature type="domain" description="DZANK-type" evidence="1">
    <location>
        <begin position="69"/>
        <end position="119"/>
    </location>
</feature>
<comment type="caution">
    <text evidence="2">The sequence shown here is derived from an EMBL/GenBank/DDBJ whole genome shotgun (WGS) entry which is preliminary data.</text>
</comment>
<reference evidence="2" key="1">
    <citation type="submission" date="2022-01" db="EMBL/GenBank/DDBJ databases">
        <title>Collection of gut derived symbiotic bacterial strains cultured from healthy donors.</title>
        <authorList>
            <person name="Lin H."/>
            <person name="Kohout C."/>
            <person name="Waligurski E."/>
            <person name="Pamer E.G."/>
        </authorList>
    </citation>
    <scope>NUCLEOTIDE SEQUENCE</scope>
    <source>
        <strain evidence="2">DFI.6.55</strain>
    </source>
</reference>
<dbReference type="InterPro" id="IPR025874">
    <property type="entry name" value="DZR"/>
</dbReference>
<gene>
    <name evidence="2" type="ORF">L0N08_18750</name>
</gene>
<accession>A0AAW5BTE6</accession>
<dbReference type="Proteomes" id="UP001299608">
    <property type="component" value="Unassembled WGS sequence"/>
</dbReference>
<dbReference type="AlphaFoldDB" id="A0AAW5BTE6"/>
<sequence length="126" mass="14105">MLNLKEKIEKSYLKQLEAQEMDLYIKLGQIVYKNESGKEQPLYSGAIEEIKAVREALEAERKKQEQGKCRKCGTTLNENAKFCPNCGESVQVMGKEQNKICPNCGNPVKATARFCVSCGAKIALEE</sequence>